<feature type="region of interest" description="Disordered" evidence="2">
    <location>
        <begin position="676"/>
        <end position="697"/>
    </location>
</feature>
<feature type="compositionally biased region" description="Low complexity" evidence="2">
    <location>
        <begin position="357"/>
        <end position="366"/>
    </location>
</feature>
<dbReference type="InterPro" id="IPR036116">
    <property type="entry name" value="FN3_sf"/>
</dbReference>
<feature type="compositionally biased region" description="Low complexity" evidence="2">
    <location>
        <begin position="687"/>
        <end position="697"/>
    </location>
</feature>
<protein>
    <recommendedName>
        <fullName evidence="5">Fibronectin type-III domain-containing protein</fullName>
    </recommendedName>
</protein>
<accession>A0A9W4TUM8</accession>
<dbReference type="OrthoDB" id="5572782at2759"/>
<feature type="region of interest" description="Disordered" evidence="2">
    <location>
        <begin position="349"/>
        <end position="373"/>
    </location>
</feature>
<name>A0A9W4TUM8_9ASCO</name>
<gene>
    <name evidence="3" type="ORF">CANVERA_P1444</name>
</gene>
<comment type="caution">
    <text evidence="3">The sequence shown here is derived from an EMBL/GenBank/DDBJ whole genome shotgun (WGS) entry which is preliminary data.</text>
</comment>
<keyword evidence="1" id="KW-0175">Coiled coil</keyword>
<evidence type="ECO:0000313" key="3">
    <source>
        <dbReference type="EMBL" id="CAI5756927.1"/>
    </source>
</evidence>
<feature type="coiled-coil region" evidence="1">
    <location>
        <begin position="205"/>
        <end position="320"/>
    </location>
</feature>
<organism evidence="3 4">
    <name type="scientific">Candida verbasci</name>
    <dbReference type="NCBI Taxonomy" id="1227364"/>
    <lineage>
        <taxon>Eukaryota</taxon>
        <taxon>Fungi</taxon>
        <taxon>Dikarya</taxon>
        <taxon>Ascomycota</taxon>
        <taxon>Saccharomycotina</taxon>
        <taxon>Pichiomycetes</taxon>
        <taxon>Debaryomycetaceae</taxon>
        <taxon>Candida/Lodderomyces clade</taxon>
        <taxon>Candida</taxon>
    </lineage>
</organism>
<dbReference type="AlphaFoldDB" id="A0A9W4TUM8"/>
<evidence type="ECO:0000313" key="4">
    <source>
        <dbReference type="Proteomes" id="UP001152885"/>
    </source>
</evidence>
<dbReference type="EMBL" id="CANTUO010000001">
    <property type="protein sequence ID" value="CAI5756927.1"/>
    <property type="molecule type" value="Genomic_DNA"/>
</dbReference>
<dbReference type="Proteomes" id="UP001152885">
    <property type="component" value="Unassembled WGS sequence"/>
</dbReference>
<reference evidence="3" key="1">
    <citation type="submission" date="2022-12" db="EMBL/GenBank/DDBJ databases">
        <authorList>
            <person name="Brejova B."/>
        </authorList>
    </citation>
    <scope>NUCLEOTIDE SEQUENCE</scope>
</reference>
<evidence type="ECO:0000256" key="1">
    <source>
        <dbReference type="SAM" id="Coils"/>
    </source>
</evidence>
<evidence type="ECO:0008006" key="5">
    <source>
        <dbReference type="Google" id="ProtNLM"/>
    </source>
</evidence>
<feature type="compositionally biased region" description="Polar residues" evidence="2">
    <location>
        <begin position="676"/>
        <end position="686"/>
    </location>
</feature>
<dbReference type="Gene3D" id="2.60.40.10">
    <property type="entry name" value="Immunoglobulins"/>
    <property type="match status" value="1"/>
</dbReference>
<feature type="region of interest" description="Disordered" evidence="2">
    <location>
        <begin position="499"/>
        <end position="518"/>
    </location>
</feature>
<evidence type="ECO:0000256" key="2">
    <source>
        <dbReference type="SAM" id="MobiDB-lite"/>
    </source>
</evidence>
<keyword evidence="4" id="KW-1185">Reference proteome</keyword>
<proteinExistence type="predicted"/>
<dbReference type="SUPFAM" id="SSF49265">
    <property type="entry name" value="Fibronectin type III"/>
    <property type="match status" value="1"/>
</dbReference>
<sequence>MVEVLLIVLPSILWLLYRLYLILKTPVEKLLKDLSIEIPHSPNICIDSIAENSIVLHWDIEIKFDEKLNFVVLINDQEAATLTSTSCKLNNLKSKSLYKIEIIAINSITNFKSQSKPVYVQTYNQTILENELNLDDLENGNALTKKQEECKKLMDDLDLESITSEQINQIQDPNLLNDYLIEFQNELIRTNTEFKNFQSCVSTENNNLQKELQYYKTELEEETDNKNKKDHDVKSLERSKDILVFQKSKLSNQLNLIKNSLSIFNSKFKENENKIKKLTERNKHALDNEANETLKVKNEILKVENDIVVTKSENEKIEDNLKAIALERKEVLGLLNQIKPLIEQFNQLTSSTDEKVTSPSSSTTSLTPPPIPIFNKDGSISKTSFDALVKIFQIMPSWQDEIMNEINNYQEFEQQWRDAFKNEIKKFVTIHQSIEMMKFQKDINYQPIKLNEYQASIEFGGFGNALPKPKFVGKRNFSPSTIIDEKQNFYNHYSQVYSNENNESREGSPQSQLLPPISNNDLLTQSQQIPLANQYSQPQHHPYISLEQINAATTQAAANLTPTLTHSILNNHNNSHTPLNGNATLQGFPYDDQIYTSSIKSPLQTNNLLYTGTNNNSFLHGYNSQPTLSPNEVWNHPTNNSNQDLNQTQNSTFLMTPSQSSNIWLDEKLNGHTRSVSNNSLWRNEPSTTTTSSLLSNATNNNVTNNQDFQPFSNLQSIYGNNEGFYNLQNQFQTQQSNRDKNGNFV</sequence>
<dbReference type="InterPro" id="IPR013783">
    <property type="entry name" value="Ig-like_fold"/>
</dbReference>